<evidence type="ECO:0000313" key="3">
    <source>
        <dbReference type="EMBL" id="RNB75171.1"/>
    </source>
</evidence>
<dbReference type="Pfam" id="PF02625">
    <property type="entry name" value="XdhC_CoxI"/>
    <property type="match status" value="1"/>
</dbReference>
<organism evidence="3 4">
    <name type="scientific">Brevibacillus invocatus</name>
    <dbReference type="NCBI Taxonomy" id="173959"/>
    <lineage>
        <taxon>Bacteria</taxon>
        <taxon>Bacillati</taxon>
        <taxon>Bacillota</taxon>
        <taxon>Bacilli</taxon>
        <taxon>Bacillales</taxon>
        <taxon>Paenibacillaceae</taxon>
        <taxon>Brevibacillus</taxon>
    </lineage>
</organism>
<dbReference type="PANTHER" id="PTHR30388:SF6">
    <property type="entry name" value="XANTHINE DEHYDROGENASE SUBUNIT A-RELATED"/>
    <property type="match status" value="1"/>
</dbReference>
<dbReference type="EMBL" id="RHHR01000010">
    <property type="protein sequence ID" value="RNB75171.1"/>
    <property type="molecule type" value="Genomic_DNA"/>
</dbReference>
<dbReference type="RefSeq" id="WP_122908156.1">
    <property type="nucleotide sequence ID" value="NZ_CBCSBE010000001.1"/>
</dbReference>
<evidence type="ECO:0000259" key="2">
    <source>
        <dbReference type="Pfam" id="PF13478"/>
    </source>
</evidence>
<protein>
    <submittedName>
        <fullName evidence="3">XdhC/CoxI family protein</fullName>
    </submittedName>
</protein>
<evidence type="ECO:0000313" key="4">
    <source>
        <dbReference type="Proteomes" id="UP000282028"/>
    </source>
</evidence>
<feature type="domain" description="XdhC Rossmann" evidence="2">
    <location>
        <begin position="207"/>
        <end position="350"/>
    </location>
</feature>
<sequence>MQEQIEIVEAIDRANGTKSKGALATVIGVIGSAYRHPGAKMFIDEQGNSTGMISGGCLESDVAHVALQVMETSLAVRKQYVMEEDLVWGLGLGCPGTVELYIEPLPSSFQEHDPRLHWMRTVQEETSGVLCTLFPSSVEKWDDEPARLFISETGSFIGDLGKSAWNEEVLAWAHELINLPHAKSMWRDLSDGTHQVFFDVYQPPPELMIFGAGHDAIPLAEMGASLGLSITVIDPRPAYNTTDRFPRARQRLLVRPHENEQIPIRNRTYVVIMNHHLERDQESLKLALRSQAPYVGLLGPRKRCERIMNSLKEQGIRFTDGELARLFNPIGMNLGAETPEEIAVSIVAEILAVQRGHEGGFLRDLSSIHRRSQTSSVSLLS</sequence>
<dbReference type="InterPro" id="IPR003777">
    <property type="entry name" value="XdhC_CoxI"/>
</dbReference>
<reference evidence="3 4" key="1">
    <citation type="submission" date="2018-10" db="EMBL/GenBank/DDBJ databases">
        <title>Phylogenomics of Brevibacillus.</title>
        <authorList>
            <person name="Dunlap C."/>
        </authorList>
    </citation>
    <scope>NUCLEOTIDE SEQUENCE [LARGE SCALE GENOMIC DNA]</scope>
    <source>
        <strain evidence="3 4">JCM 12215</strain>
    </source>
</reference>
<comment type="caution">
    <text evidence="3">The sequence shown here is derived from an EMBL/GenBank/DDBJ whole genome shotgun (WGS) entry which is preliminary data.</text>
</comment>
<dbReference type="PANTHER" id="PTHR30388">
    <property type="entry name" value="ALDEHYDE OXIDOREDUCTASE MOLYBDENUM COFACTOR ASSEMBLY PROTEIN"/>
    <property type="match status" value="1"/>
</dbReference>
<proteinExistence type="predicted"/>
<dbReference type="InterPro" id="IPR052698">
    <property type="entry name" value="MoCofactor_Util/Proc"/>
</dbReference>
<keyword evidence="4" id="KW-1185">Reference proteome</keyword>
<dbReference type="Proteomes" id="UP000282028">
    <property type="component" value="Unassembled WGS sequence"/>
</dbReference>
<gene>
    <name evidence="3" type="ORF">EDM52_06115</name>
</gene>
<accession>A0A3M8CI14</accession>
<dbReference type="InterPro" id="IPR027051">
    <property type="entry name" value="XdhC_Rossmann_dom"/>
</dbReference>
<name>A0A3M8CI14_9BACL</name>
<evidence type="ECO:0000259" key="1">
    <source>
        <dbReference type="Pfam" id="PF02625"/>
    </source>
</evidence>
<dbReference type="AlphaFoldDB" id="A0A3M8CI14"/>
<dbReference type="Gene3D" id="3.40.50.720">
    <property type="entry name" value="NAD(P)-binding Rossmann-like Domain"/>
    <property type="match status" value="1"/>
</dbReference>
<dbReference type="Pfam" id="PF13478">
    <property type="entry name" value="XdhC_C"/>
    <property type="match status" value="1"/>
</dbReference>
<dbReference type="OrthoDB" id="9773039at2"/>
<feature type="domain" description="XdhC- CoxI" evidence="1">
    <location>
        <begin position="20"/>
        <end position="73"/>
    </location>
</feature>